<reference evidence="2" key="2">
    <citation type="submission" date="2014-06" db="EMBL/GenBank/DDBJ databases">
        <title>The complete genome of Blastobotrys (Arxula) adeninivorans LS3 - a yeast of biotechnological interest.</title>
        <authorList>
            <person name="Kunze G."/>
            <person name="Gaillardin C."/>
            <person name="Czernicka M."/>
            <person name="Durrens P."/>
            <person name="Martin T."/>
            <person name="Boer E."/>
            <person name="Gabaldon T."/>
            <person name="Cruz J."/>
            <person name="Talla E."/>
            <person name="Marck C."/>
            <person name="Goffeau A."/>
            <person name="Barbe V."/>
            <person name="Baret P."/>
            <person name="Baronian K."/>
            <person name="Beier S."/>
            <person name="Bleykasten C."/>
            <person name="Bode R."/>
            <person name="Casaregola S."/>
            <person name="Despons L."/>
            <person name="Fairhead C."/>
            <person name="Giersberg M."/>
            <person name="Gierski P."/>
            <person name="Hahnel U."/>
            <person name="Hartmann A."/>
            <person name="Jankowska D."/>
            <person name="Jubin C."/>
            <person name="Jung P."/>
            <person name="Lafontaine I."/>
            <person name="Leh-Louis V."/>
            <person name="Lemaire M."/>
            <person name="Marcet-Houben M."/>
            <person name="Mascher M."/>
            <person name="Morel G."/>
            <person name="Richard G.-F."/>
            <person name="Riechen J."/>
            <person name="Sacerdot C."/>
            <person name="Sarkar A."/>
            <person name="Savel G."/>
            <person name="Schacherer J."/>
            <person name="Sherman D."/>
            <person name="Straub M.-L."/>
            <person name="Stein N."/>
            <person name="Thierry A."/>
            <person name="Trautwein-Schult A."/>
            <person name="Westhof E."/>
            <person name="Worch S."/>
            <person name="Dujon B."/>
            <person name="Souciet J.-L."/>
            <person name="Wincker P."/>
            <person name="Scholz U."/>
            <person name="Neuveglise N."/>
        </authorList>
    </citation>
    <scope>NUCLEOTIDE SEQUENCE</scope>
    <source>
        <strain evidence="2">LS3</strain>
    </source>
</reference>
<dbReference type="EMBL" id="HG937692">
    <property type="protein sequence ID" value="CDP36443.1"/>
    <property type="molecule type" value="Genomic_DNA"/>
</dbReference>
<organism evidence="2">
    <name type="scientific">Blastobotrys adeninivorans</name>
    <name type="common">Yeast</name>
    <name type="synonym">Arxula adeninivorans</name>
    <dbReference type="NCBI Taxonomy" id="409370"/>
    <lineage>
        <taxon>Eukaryota</taxon>
        <taxon>Fungi</taxon>
        <taxon>Dikarya</taxon>
        <taxon>Ascomycota</taxon>
        <taxon>Saccharomycotina</taxon>
        <taxon>Dipodascomycetes</taxon>
        <taxon>Dipodascales</taxon>
        <taxon>Trichomonascaceae</taxon>
        <taxon>Blastobotrys</taxon>
    </lineage>
</organism>
<dbReference type="PhylomeDB" id="A0A060T647"/>
<dbReference type="GO" id="GO:0003729">
    <property type="term" value="F:mRNA binding"/>
    <property type="evidence" value="ECO:0007669"/>
    <property type="project" value="InterPro"/>
</dbReference>
<dbReference type="GO" id="GO:0006376">
    <property type="term" value="P:mRNA splice site recognition"/>
    <property type="evidence" value="ECO:0007669"/>
    <property type="project" value="InterPro"/>
</dbReference>
<reference evidence="2" key="1">
    <citation type="submission" date="2014-02" db="EMBL/GenBank/DDBJ databases">
        <authorList>
            <person name="Genoscope - CEA"/>
        </authorList>
    </citation>
    <scope>NUCLEOTIDE SEQUENCE</scope>
    <source>
        <strain evidence="2">LS3</strain>
    </source>
</reference>
<proteinExistence type="inferred from homology"/>
<gene>
    <name evidence="2" type="ORF">GNLVRS02_ARAD1B13112g</name>
</gene>
<dbReference type="GO" id="GO:0005685">
    <property type="term" value="C:U1 snRNP"/>
    <property type="evidence" value="ECO:0007669"/>
    <property type="project" value="InterPro"/>
</dbReference>
<accession>A0A060T647</accession>
<evidence type="ECO:0000313" key="2">
    <source>
        <dbReference type="EMBL" id="CDP36443.1"/>
    </source>
</evidence>
<sequence>MAAEQRKLLEQLMGADALDPYAAPRRQELDLYDPKICKSFLVDICVHDLFANTKSDLGPCPKLHLQQYKMEYQAQKARGKEFAEIEMEHERNLERHVKEVDRQIEAGINKLKKTPEDIERLESITNDLERVNTELSLSLEEIELLGQHGEISKALYENDRLRSLWEEKSLKEKEIRNLSEVSGYSGHQKLQVCVGCGGFLSRLDSDRRLADHFVGKMHRSNVTLRHAYEDIRKKNEQRRNRSRY</sequence>
<dbReference type="AlphaFoldDB" id="A0A060T647"/>
<name>A0A060T647_BLAAD</name>
<evidence type="ECO:0000256" key="1">
    <source>
        <dbReference type="ARBA" id="ARBA00005655"/>
    </source>
</evidence>
<dbReference type="Pfam" id="PF03194">
    <property type="entry name" value="LUC7"/>
    <property type="match status" value="1"/>
</dbReference>
<comment type="similarity">
    <text evidence="1">Belongs to the Luc7 family.</text>
</comment>
<protein>
    <submittedName>
        <fullName evidence="2">ARAD1B13112p</fullName>
    </submittedName>
</protein>
<dbReference type="PANTHER" id="PTHR12375">
    <property type="entry name" value="RNA-BINDING PROTEIN LUC7-RELATED"/>
    <property type="match status" value="1"/>
</dbReference>
<dbReference type="InterPro" id="IPR004882">
    <property type="entry name" value="Luc7-rel"/>
</dbReference>